<keyword evidence="3" id="KW-1185">Reference proteome</keyword>
<feature type="transmembrane region" description="Helical" evidence="1">
    <location>
        <begin position="357"/>
        <end position="377"/>
    </location>
</feature>
<dbReference type="Proteomes" id="UP001321760">
    <property type="component" value="Unassembled WGS sequence"/>
</dbReference>
<evidence type="ECO:0000313" key="2">
    <source>
        <dbReference type="EMBL" id="KAK4444555.1"/>
    </source>
</evidence>
<dbReference type="AlphaFoldDB" id="A0AAV9G9A0"/>
<reference evidence="2" key="1">
    <citation type="journal article" date="2023" name="Mol. Phylogenet. Evol.">
        <title>Genome-scale phylogeny and comparative genomics of the fungal order Sordariales.</title>
        <authorList>
            <person name="Hensen N."/>
            <person name="Bonometti L."/>
            <person name="Westerberg I."/>
            <person name="Brannstrom I.O."/>
            <person name="Guillou S."/>
            <person name="Cros-Aarteil S."/>
            <person name="Calhoun S."/>
            <person name="Haridas S."/>
            <person name="Kuo A."/>
            <person name="Mondo S."/>
            <person name="Pangilinan J."/>
            <person name="Riley R."/>
            <person name="LaButti K."/>
            <person name="Andreopoulos B."/>
            <person name="Lipzen A."/>
            <person name="Chen C."/>
            <person name="Yan M."/>
            <person name="Daum C."/>
            <person name="Ng V."/>
            <person name="Clum A."/>
            <person name="Steindorff A."/>
            <person name="Ohm R.A."/>
            <person name="Martin F."/>
            <person name="Silar P."/>
            <person name="Natvig D.O."/>
            <person name="Lalanne C."/>
            <person name="Gautier V."/>
            <person name="Ament-Velasquez S.L."/>
            <person name="Kruys A."/>
            <person name="Hutchinson M.I."/>
            <person name="Powell A.J."/>
            <person name="Barry K."/>
            <person name="Miller A.N."/>
            <person name="Grigoriev I.V."/>
            <person name="Debuchy R."/>
            <person name="Gladieux P."/>
            <person name="Hiltunen Thoren M."/>
            <person name="Johannesson H."/>
        </authorList>
    </citation>
    <scope>NUCLEOTIDE SEQUENCE</scope>
    <source>
        <strain evidence="2">PSN243</strain>
    </source>
</reference>
<keyword evidence="1" id="KW-0812">Transmembrane</keyword>
<evidence type="ECO:0000256" key="1">
    <source>
        <dbReference type="SAM" id="Phobius"/>
    </source>
</evidence>
<evidence type="ECO:0000313" key="3">
    <source>
        <dbReference type="Proteomes" id="UP001321760"/>
    </source>
</evidence>
<sequence length="432" mass="47826">MHSLIDAQLLTLSKGKAPVDEPLDPGGMADRIPAIKSAIEKATPSSPSLFIFSVCGDTFRGDRSVAMSGKSRIDSHLIAELAPVEEYLGLNSRVHYLFDTLRPYQNYFTDYDSSLMHREAITFLVRTGPNRHVVTLALKIHLPSLSAVAIVAARDFDDLSILRRSFVAPINEPLLRASPLGILTLIFEQRSSHWEQWAFRLWRVINEIEGSRGLAPEEWVSSPITEERRRELEDVNMLQKKLSTIRVEINHGKGVVEGGMRLGRFCNEAISVVHGGECLLGTLMCGGLMPGERELLVERIRGPVARCAASLERFAEFEARHTGHLGHMESKTNRAVAEITLDVARLTASDSRTMKTIGVVEVVFLPAIFVSTVWGATGVVELDSATNKYVFVGVILALTVVVVGFWAMYMRHSRKYFGHDHGAALRAGLDIV</sequence>
<gene>
    <name evidence="2" type="ORF">QBC34DRAFT_385083</name>
</gene>
<reference evidence="2" key="2">
    <citation type="submission" date="2023-05" db="EMBL/GenBank/DDBJ databases">
        <authorList>
            <consortium name="Lawrence Berkeley National Laboratory"/>
            <person name="Steindorff A."/>
            <person name="Hensen N."/>
            <person name="Bonometti L."/>
            <person name="Westerberg I."/>
            <person name="Brannstrom I.O."/>
            <person name="Guillou S."/>
            <person name="Cros-Aarteil S."/>
            <person name="Calhoun S."/>
            <person name="Haridas S."/>
            <person name="Kuo A."/>
            <person name="Mondo S."/>
            <person name="Pangilinan J."/>
            <person name="Riley R."/>
            <person name="Labutti K."/>
            <person name="Andreopoulos B."/>
            <person name="Lipzen A."/>
            <person name="Chen C."/>
            <person name="Yanf M."/>
            <person name="Daum C."/>
            <person name="Ng V."/>
            <person name="Clum A."/>
            <person name="Ohm R."/>
            <person name="Martin F."/>
            <person name="Silar P."/>
            <person name="Natvig D."/>
            <person name="Lalanne C."/>
            <person name="Gautier V."/>
            <person name="Ament-Velasquez S.L."/>
            <person name="Kruys A."/>
            <person name="Hutchinson M.I."/>
            <person name="Powell A.J."/>
            <person name="Barry K."/>
            <person name="Miller A.N."/>
            <person name="Grigoriev I.V."/>
            <person name="Debuchy R."/>
            <person name="Gladieux P."/>
            <person name="Thoren M.H."/>
            <person name="Johannesson H."/>
        </authorList>
    </citation>
    <scope>NUCLEOTIDE SEQUENCE</scope>
    <source>
        <strain evidence="2">PSN243</strain>
    </source>
</reference>
<protein>
    <submittedName>
        <fullName evidence="2">Uncharacterized protein</fullName>
    </submittedName>
</protein>
<feature type="transmembrane region" description="Helical" evidence="1">
    <location>
        <begin position="389"/>
        <end position="409"/>
    </location>
</feature>
<keyword evidence="1" id="KW-0472">Membrane</keyword>
<name>A0AAV9G9A0_9PEZI</name>
<proteinExistence type="predicted"/>
<dbReference type="Gene3D" id="1.20.58.340">
    <property type="entry name" value="Magnesium transport protein CorA, transmembrane region"/>
    <property type="match status" value="1"/>
</dbReference>
<comment type="caution">
    <text evidence="2">The sequence shown here is derived from an EMBL/GenBank/DDBJ whole genome shotgun (WGS) entry which is preliminary data.</text>
</comment>
<organism evidence="2 3">
    <name type="scientific">Podospora aff. communis PSN243</name>
    <dbReference type="NCBI Taxonomy" id="3040156"/>
    <lineage>
        <taxon>Eukaryota</taxon>
        <taxon>Fungi</taxon>
        <taxon>Dikarya</taxon>
        <taxon>Ascomycota</taxon>
        <taxon>Pezizomycotina</taxon>
        <taxon>Sordariomycetes</taxon>
        <taxon>Sordariomycetidae</taxon>
        <taxon>Sordariales</taxon>
        <taxon>Podosporaceae</taxon>
        <taxon>Podospora</taxon>
    </lineage>
</organism>
<keyword evidence="1" id="KW-1133">Transmembrane helix</keyword>
<dbReference type="EMBL" id="MU865975">
    <property type="protein sequence ID" value="KAK4444555.1"/>
    <property type="molecule type" value="Genomic_DNA"/>
</dbReference>
<accession>A0AAV9G9A0</accession>